<proteinExistence type="predicted"/>
<reference evidence="2 3" key="1">
    <citation type="submission" date="2016-10" db="EMBL/GenBank/DDBJ databases">
        <title>Genome sequence of the basidiomycete white-rot fungus Trametes pubescens.</title>
        <authorList>
            <person name="Makela M.R."/>
            <person name="Granchi Z."/>
            <person name="Peng M."/>
            <person name="De Vries R.P."/>
            <person name="Grigoriev I."/>
            <person name="Riley R."/>
            <person name="Hilden K."/>
        </authorList>
    </citation>
    <scope>NUCLEOTIDE SEQUENCE [LARGE SCALE GENOMIC DNA]</scope>
    <source>
        <strain evidence="2 3">FBCC735</strain>
    </source>
</reference>
<evidence type="ECO:0000256" key="1">
    <source>
        <dbReference type="SAM" id="SignalP"/>
    </source>
</evidence>
<keyword evidence="3" id="KW-1185">Reference proteome</keyword>
<organism evidence="2 3">
    <name type="scientific">Trametes pubescens</name>
    <name type="common">White-rot fungus</name>
    <dbReference type="NCBI Taxonomy" id="154538"/>
    <lineage>
        <taxon>Eukaryota</taxon>
        <taxon>Fungi</taxon>
        <taxon>Dikarya</taxon>
        <taxon>Basidiomycota</taxon>
        <taxon>Agaricomycotina</taxon>
        <taxon>Agaricomycetes</taxon>
        <taxon>Polyporales</taxon>
        <taxon>Polyporaceae</taxon>
        <taxon>Trametes</taxon>
    </lineage>
</organism>
<evidence type="ECO:0000313" key="2">
    <source>
        <dbReference type="EMBL" id="OJT05437.1"/>
    </source>
</evidence>
<dbReference type="Proteomes" id="UP000184267">
    <property type="component" value="Unassembled WGS sequence"/>
</dbReference>
<gene>
    <name evidence="2" type="ORF">TRAPUB_3753</name>
</gene>
<evidence type="ECO:0000313" key="3">
    <source>
        <dbReference type="Proteomes" id="UP000184267"/>
    </source>
</evidence>
<dbReference type="EMBL" id="MNAD01001462">
    <property type="protein sequence ID" value="OJT05437.1"/>
    <property type="molecule type" value="Genomic_DNA"/>
</dbReference>
<sequence>MQSKQFYAIIVAFMYVLGVTTMSSAAPTPNAFVVEAPLLRRAPAALDAAAHGQKPQA</sequence>
<feature type="chain" id="PRO_5012340833" evidence="1">
    <location>
        <begin position="26"/>
        <end position="57"/>
    </location>
</feature>
<feature type="signal peptide" evidence="1">
    <location>
        <begin position="1"/>
        <end position="25"/>
    </location>
</feature>
<keyword evidence="1" id="KW-0732">Signal</keyword>
<dbReference type="AlphaFoldDB" id="A0A1M2VD24"/>
<protein>
    <submittedName>
        <fullName evidence="2">Uncharacterized protein</fullName>
    </submittedName>
</protein>
<accession>A0A1M2VD24</accession>
<comment type="caution">
    <text evidence="2">The sequence shown here is derived from an EMBL/GenBank/DDBJ whole genome shotgun (WGS) entry which is preliminary data.</text>
</comment>
<name>A0A1M2VD24_TRAPU</name>